<evidence type="ECO:0000313" key="3">
    <source>
        <dbReference type="Proteomes" id="UP000664044"/>
    </source>
</evidence>
<dbReference type="InterPro" id="IPR000073">
    <property type="entry name" value="AB_hydrolase_1"/>
</dbReference>
<feature type="domain" description="AB hydrolase-1" evidence="1">
    <location>
        <begin position="18"/>
        <end position="257"/>
    </location>
</feature>
<accession>A0ABS3G412</accession>
<dbReference type="InterPro" id="IPR029058">
    <property type="entry name" value="AB_hydrolase_fold"/>
</dbReference>
<name>A0ABS3G412_9FLAO</name>
<dbReference type="PANTHER" id="PTHR43798:SF33">
    <property type="entry name" value="HYDROLASE, PUTATIVE (AFU_ORTHOLOGUE AFUA_2G14860)-RELATED"/>
    <property type="match status" value="1"/>
</dbReference>
<protein>
    <submittedName>
        <fullName evidence="2">Alpha/beta hydrolase</fullName>
    </submittedName>
</protein>
<dbReference type="Gene3D" id="3.40.50.1820">
    <property type="entry name" value="alpha/beta hydrolase"/>
    <property type="match status" value="1"/>
</dbReference>
<dbReference type="PANTHER" id="PTHR43798">
    <property type="entry name" value="MONOACYLGLYCEROL LIPASE"/>
    <property type="match status" value="1"/>
</dbReference>
<evidence type="ECO:0000259" key="1">
    <source>
        <dbReference type="Pfam" id="PF00561"/>
    </source>
</evidence>
<dbReference type="InterPro" id="IPR000639">
    <property type="entry name" value="Epox_hydrolase-like"/>
</dbReference>
<evidence type="ECO:0000313" key="2">
    <source>
        <dbReference type="EMBL" id="MBO0354154.1"/>
    </source>
</evidence>
<dbReference type="InterPro" id="IPR050266">
    <property type="entry name" value="AB_hydrolase_sf"/>
</dbReference>
<dbReference type="PRINTS" id="PR00111">
    <property type="entry name" value="ABHYDROLASE"/>
</dbReference>
<dbReference type="PRINTS" id="PR00412">
    <property type="entry name" value="EPOXHYDRLASE"/>
</dbReference>
<dbReference type="Proteomes" id="UP000664044">
    <property type="component" value="Unassembled WGS sequence"/>
</dbReference>
<gene>
    <name evidence="2" type="ORF">J0656_09005</name>
</gene>
<sequence>MIINNSKIAYYEQGKGETIILLHGWPQTSFVWRKIMPALSKKYRTIAVDLPGLGNSDKVENYDTKNIATIINSFVDSLNIQKFHLVGHDIGSWVAVPFAINFENKLKTLTVIDAGIPGLIPSSLFQPENANKIWQFYFHSVDEIPEFLTKGKEKEYLSWYFSKKSFIKTAISETDLQNYYLAYKGKDKMKNGFDYYRAFNESAEQNKKFDSKLTIPVFAIGGEYAVANQVGIAMEKIASNVTNEVISSCGHYVPEEQPNKLVELIETLIEN</sequence>
<keyword evidence="2" id="KW-0378">Hydrolase</keyword>
<dbReference type="EMBL" id="JAFLNL010000004">
    <property type="protein sequence ID" value="MBO0354154.1"/>
    <property type="molecule type" value="Genomic_DNA"/>
</dbReference>
<keyword evidence="3" id="KW-1185">Reference proteome</keyword>
<comment type="caution">
    <text evidence="2">The sequence shown here is derived from an EMBL/GenBank/DDBJ whole genome shotgun (WGS) entry which is preliminary data.</text>
</comment>
<dbReference type="Pfam" id="PF00561">
    <property type="entry name" value="Abhydrolase_1"/>
    <property type="match status" value="1"/>
</dbReference>
<proteinExistence type="predicted"/>
<reference evidence="2 3" key="1">
    <citation type="submission" date="2021-03" db="EMBL/GenBank/DDBJ databases">
        <title>Muricauda lutimaris sp. nov. and Muricauda ruestringensis sp. nov, two marine members of the Flavobacteriaceae isolated from deep sea sediments of Western Pacific.</title>
        <authorList>
            <person name="Zhao S."/>
            <person name="Liu R."/>
        </authorList>
    </citation>
    <scope>NUCLEOTIDE SEQUENCE [LARGE SCALE GENOMIC DNA]</scope>
    <source>
        <strain evidence="2 3">BC31-1-A7</strain>
    </source>
</reference>
<dbReference type="GO" id="GO:0016787">
    <property type="term" value="F:hydrolase activity"/>
    <property type="evidence" value="ECO:0007669"/>
    <property type="project" value="UniProtKB-KW"/>
</dbReference>
<dbReference type="SUPFAM" id="SSF53474">
    <property type="entry name" value="alpha/beta-Hydrolases"/>
    <property type="match status" value="1"/>
</dbReference>
<organism evidence="2 3">
    <name type="scientific">Flagellimonas aurea</name>
    <dbReference type="NCBI Taxonomy" id="2915619"/>
    <lineage>
        <taxon>Bacteria</taxon>
        <taxon>Pseudomonadati</taxon>
        <taxon>Bacteroidota</taxon>
        <taxon>Flavobacteriia</taxon>
        <taxon>Flavobacteriales</taxon>
        <taxon>Flavobacteriaceae</taxon>
        <taxon>Flagellimonas</taxon>
    </lineage>
</organism>